<reference evidence="1" key="1">
    <citation type="journal article" date="2023" name="Nat. Commun.">
        <title>Diploid and tetraploid genomes of Acorus and the evolution of monocots.</title>
        <authorList>
            <person name="Ma L."/>
            <person name="Liu K.W."/>
            <person name="Li Z."/>
            <person name="Hsiao Y.Y."/>
            <person name="Qi Y."/>
            <person name="Fu T."/>
            <person name="Tang G.D."/>
            <person name="Zhang D."/>
            <person name="Sun W.H."/>
            <person name="Liu D.K."/>
            <person name="Li Y."/>
            <person name="Chen G.Z."/>
            <person name="Liu X.D."/>
            <person name="Liao X.Y."/>
            <person name="Jiang Y.T."/>
            <person name="Yu X."/>
            <person name="Hao Y."/>
            <person name="Huang J."/>
            <person name="Zhao X.W."/>
            <person name="Ke S."/>
            <person name="Chen Y.Y."/>
            <person name="Wu W.L."/>
            <person name="Hsu J.L."/>
            <person name="Lin Y.F."/>
            <person name="Huang M.D."/>
            <person name="Li C.Y."/>
            <person name="Huang L."/>
            <person name="Wang Z.W."/>
            <person name="Zhao X."/>
            <person name="Zhong W.Y."/>
            <person name="Peng D.H."/>
            <person name="Ahmad S."/>
            <person name="Lan S."/>
            <person name="Zhang J.S."/>
            <person name="Tsai W.C."/>
            <person name="Van de Peer Y."/>
            <person name="Liu Z.J."/>
        </authorList>
    </citation>
    <scope>NUCLEOTIDE SEQUENCE</scope>
    <source>
        <strain evidence="1">CP</strain>
    </source>
</reference>
<organism evidence="1 2">
    <name type="scientific">Acorus calamus</name>
    <name type="common">Sweet flag</name>
    <dbReference type="NCBI Taxonomy" id="4465"/>
    <lineage>
        <taxon>Eukaryota</taxon>
        <taxon>Viridiplantae</taxon>
        <taxon>Streptophyta</taxon>
        <taxon>Embryophyta</taxon>
        <taxon>Tracheophyta</taxon>
        <taxon>Spermatophyta</taxon>
        <taxon>Magnoliopsida</taxon>
        <taxon>Liliopsida</taxon>
        <taxon>Acoraceae</taxon>
        <taxon>Acorus</taxon>
    </lineage>
</organism>
<reference evidence="1" key="2">
    <citation type="submission" date="2023-06" db="EMBL/GenBank/DDBJ databases">
        <authorList>
            <person name="Ma L."/>
            <person name="Liu K.-W."/>
            <person name="Li Z."/>
            <person name="Hsiao Y.-Y."/>
            <person name="Qi Y."/>
            <person name="Fu T."/>
            <person name="Tang G."/>
            <person name="Zhang D."/>
            <person name="Sun W.-H."/>
            <person name="Liu D.-K."/>
            <person name="Li Y."/>
            <person name="Chen G.-Z."/>
            <person name="Liu X.-D."/>
            <person name="Liao X.-Y."/>
            <person name="Jiang Y.-T."/>
            <person name="Yu X."/>
            <person name="Hao Y."/>
            <person name="Huang J."/>
            <person name="Zhao X.-W."/>
            <person name="Ke S."/>
            <person name="Chen Y.-Y."/>
            <person name="Wu W.-L."/>
            <person name="Hsu J.-L."/>
            <person name="Lin Y.-F."/>
            <person name="Huang M.-D."/>
            <person name="Li C.-Y."/>
            <person name="Huang L."/>
            <person name="Wang Z.-W."/>
            <person name="Zhao X."/>
            <person name="Zhong W.-Y."/>
            <person name="Peng D.-H."/>
            <person name="Ahmad S."/>
            <person name="Lan S."/>
            <person name="Zhang J.-S."/>
            <person name="Tsai W.-C."/>
            <person name="Van De Peer Y."/>
            <person name="Liu Z.-J."/>
        </authorList>
    </citation>
    <scope>NUCLEOTIDE SEQUENCE</scope>
    <source>
        <strain evidence="1">CP</strain>
        <tissue evidence="1">Leaves</tissue>
    </source>
</reference>
<protein>
    <submittedName>
        <fullName evidence="1">Uncharacterized protein</fullName>
    </submittedName>
</protein>
<name>A0AAV9FDU5_ACOCL</name>
<evidence type="ECO:0000313" key="1">
    <source>
        <dbReference type="EMBL" id="KAK1322747.1"/>
    </source>
</evidence>
<sequence>MQVVAVNYFGPKNKTAKLSAERKERIMLPGYADDRNRTFPIVQGFRCTGVAKQSLFRLEIVFAAFMRNHITWDSNGPEPCLDVDVKLDVTLQVYTQPFNLLPISMVEVPGNL</sequence>
<gene>
    <name evidence="1" type="ORF">QJS10_CPA02g01618</name>
</gene>
<dbReference type="Proteomes" id="UP001180020">
    <property type="component" value="Unassembled WGS sequence"/>
</dbReference>
<dbReference type="PANTHER" id="PTHR34131">
    <property type="entry name" value="(RAP ANNOTATION RELEASE2) GALACTOSE-BINDING LIKE DOMAIN CONTAINING PROTEIN"/>
    <property type="match status" value="1"/>
</dbReference>
<dbReference type="AlphaFoldDB" id="A0AAV9FDU5"/>
<dbReference type="EMBL" id="JAUJYO010000002">
    <property type="protein sequence ID" value="KAK1322747.1"/>
    <property type="molecule type" value="Genomic_DNA"/>
</dbReference>
<comment type="caution">
    <text evidence="1">The sequence shown here is derived from an EMBL/GenBank/DDBJ whole genome shotgun (WGS) entry which is preliminary data.</text>
</comment>
<proteinExistence type="predicted"/>
<accession>A0AAV9FDU5</accession>
<evidence type="ECO:0000313" key="2">
    <source>
        <dbReference type="Proteomes" id="UP001180020"/>
    </source>
</evidence>
<keyword evidence="2" id="KW-1185">Reference proteome</keyword>
<dbReference type="PANTHER" id="PTHR34131:SF2">
    <property type="entry name" value="FAMILY PROTEIN, PUTATIVE (DUF1997)-RELATED"/>
    <property type="match status" value="1"/>
</dbReference>